<evidence type="ECO:0000313" key="4">
    <source>
        <dbReference type="EMBL" id="MDH6195121.1"/>
    </source>
</evidence>
<keyword evidence="5" id="KW-1185">Reference proteome</keyword>
<evidence type="ECO:0000259" key="3">
    <source>
        <dbReference type="Pfam" id="PF26580"/>
    </source>
</evidence>
<evidence type="ECO:0000256" key="1">
    <source>
        <dbReference type="ARBA" id="ARBA00022729"/>
    </source>
</evidence>
<evidence type="ECO:0000256" key="2">
    <source>
        <dbReference type="ARBA" id="ARBA00093774"/>
    </source>
</evidence>
<comment type="caution">
    <text evidence="4">The sequence shown here is derived from an EMBL/GenBank/DDBJ whole genome shotgun (WGS) entry which is preliminary data.</text>
</comment>
<protein>
    <recommendedName>
        <fullName evidence="3">Low molecular weight antigen MTB12-like C-terminal domain-containing protein</fullName>
    </recommendedName>
</protein>
<feature type="domain" description="Low molecular weight antigen MTB12-like C-terminal" evidence="3">
    <location>
        <begin position="18"/>
        <end position="133"/>
    </location>
</feature>
<keyword evidence="1" id="KW-0732">Signal</keyword>
<accession>A0ABT6KXY4</accession>
<dbReference type="EMBL" id="JARXVE010000002">
    <property type="protein sequence ID" value="MDH6195121.1"/>
    <property type="molecule type" value="Genomic_DNA"/>
</dbReference>
<evidence type="ECO:0000313" key="5">
    <source>
        <dbReference type="Proteomes" id="UP001160130"/>
    </source>
</evidence>
<name>A0ABT6KXY4_9MYCO</name>
<dbReference type="Pfam" id="PF26580">
    <property type="entry name" value="Mtb12_C"/>
    <property type="match status" value="1"/>
</dbReference>
<proteinExistence type="inferred from homology"/>
<sequence length="149" mass="15342">MTSELTSPAPTPPPAEALPGADALTDVLYRLADVNVAGADKIGLVQQATADDAAALDRFGRALVDNGFDPLSFEATDLGWSQIEPGDVVTTVKVSAGGDSSARTFSFPMEFTQRGGDWQLTRHTADLLLVMGAAAGSSTAAPPAPTPTR</sequence>
<dbReference type="Proteomes" id="UP001160130">
    <property type="component" value="Unassembled WGS sequence"/>
</dbReference>
<reference evidence="4 5" key="1">
    <citation type="submission" date="2023-04" db="EMBL/GenBank/DDBJ databases">
        <title>Forest soil microbial communities from Buena Vista Peninsula, Colon Province, Panama.</title>
        <authorList>
            <person name="Bouskill N."/>
        </authorList>
    </citation>
    <scope>NUCLEOTIDE SEQUENCE [LARGE SCALE GENOMIC DNA]</scope>
    <source>
        <strain evidence="4 5">AC80</strain>
    </source>
</reference>
<comment type="similarity">
    <text evidence="2">Belongs to the MTB12 family.</text>
</comment>
<dbReference type="InterPro" id="IPR058644">
    <property type="entry name" value="Mtb12-like_C"/>
</dbReference>
<organism evidence="4 5">
    <name type="scientific">Mycolicibacterium frederiksbergense</name>
    <dbReference type="NCBI Taxonomy" id="117567"/>
    <lineage>
        <taxon>Bacteria</taxon>
        <taxon>Bacillati</taxon>
        <taxon>Actinomycetota</taxon>
        <taxon>Actinomycetes</taxon>
        <taxon>Mycobacteriales</taxon>
        <taxon>Mycobacteriaceae</taxon>
        <taxon>Mycolicibacterium</taxon>
    </lineage>
</organism>
<dbReference type="RefSeq" id="WP_280831736.1">
    <property type="nucleotide sequence ID" value="NZ_JARXVE010000002.1"/>
</dbReference>
<gene>
    <name evidence="4" type="ORF">M2272_001750</name>
</gene>